<evidence type="ECO:0000313" key="12">
    <source>
        <dbReference type="Proteomes" id="UP001063166"/>
    </source>
</evidence>
<dbReference type="GO" id="GO:0046872">
    <property type="term" value="F:metal ion binding"/>
    <property type="evidence" value="ECO:0007669"/>
    <property type="project" value="UniProtKB-KW"/>
</dbReference>
<dbReference type="InterPro" id="IPR011118">
    <property type="entry name" value="Tannase/feruloyl_esterase"/>
</dbReference>
<keyword evidence="3" id="KW-0624">Polysaccharide degradation</keyword>
<keyword evidence="3" id="KW-0858">Xylan degradation</keyword>
<protein>
    <recommendedName>
        <fullName evidence="10">Carboxylic ester hydrolase</fullName>
        <ecNumber evidence="10">3.1.1.-</ecNumber>
    </recommendedName>
</protein>
<comment type="caution">
    <text evidence="11">The sequence shown here is derived from an EMBL/GenBank/DDBJ whole genome shotgun (WGS) entry which is preliminary data.</text>
</comment>
<dbReference type="AlphaFoldDB" id="A0A9P3PK00"/>
<comment type="catalytic activity">
    <reaction evidence="9">
        <text>feruloyl-polysaccharide + H2O = ferulate + polysaccharide.</text>
        <dbReference type="EC" id="3.1.1.73"/>
    </reaction>
</comment>
<dbReference type="Pfam" id="PF07519">
    <property type="entry name" value="Tannase"/>
    <property type="match status" value="1"/>
</dbReference>
<dbReference type="Gene3D" id="3.40.50.1820">
    <property type="entry name" value="alpha/beta hydrolase"/>
    <property type="match status" value="1"/>
</dbReference>
<organism evidence="11 12">
    <name type="scientific">Lyophyllum shimeji</name>
    <name type="common">Hon-shimeji</name>
    <name type="synonym">Tricholoma shimeji</name>
    <dbReference type="NCBI Taxonomy" id="47721"/>
    <lineage>
        <taxon>Eukaryota</taxon>
        <taxon>Fungi</taxon>
        <taxon>Dikarya</taxon>
        <taxon>Basidiomycota</taxon>
        <taxon>Agaricomycotina</taxon>
        <taxon>Agaricomycetes</taxon>
        <taxon>Agaricomycetidae</taxon>
        <taxon>Agaricales</taxon>
        <taxon>Tricholomatineae</taxon>
        <taxon>Lyophyllaceae</taxon>
        <taxon>Lyophyllum</taxon>
    </lineage>
</organism>
<keyword evidence="3" id="KW-0119">Carbohydrate metabolism</keyword>
<gene>
    <name evidence="11" type="ORF">LshimejAT787_0310090</name>
</gene>
<evidence type="ECO:0000256" key="6">
    <source>
        <dbReference type="ARBA" id="ARBA00022801"/>
    </source>
</evidence>
<keyword evidence="4" id="KW-0479">Metal-binding</keyword>
<evidence type="ECO:0000256" key="8">
    <source>
        <dbReference type="ARBA" id="ARBA00023157"/>
    </source>
</evidence>
<accession>A0A9P3PK00</accession>
<dbReference type="PANTHER" id="PTHR33938:SF15">
    <property type="entry name" value="FERULOYL ESTERASE B-RELATED"/>
    <property type="match status" value="1"/>
</dbReference>
<keyword evidence="8" id="KW-1015">Disulfide bond</keyword>
<evidence type="ECO:0000256" key="7">
    <source>
        <dbReference type="ARBA" id="ARBA00022837"/>
    </source>
</evidence>
<dbReference type="GO" id="GO:0030600">
    <property type="term" value="F:feruloyl esterase activity"/>
    <property type="evidence" value="ECO:0007669"/>
    <property type="project" value="UniProtKB-EC"/>
</dbReference>
<dbReference type="InterPro" id="IPR029058">
    <property type="entry name" value="AB_hydrolase_fold"/>
</dbReference>
<keyword evidence="6 10" id="KW-0378">Hydrolase</keyword>
<evidence type="ECO:0000256" key="3">
    <source>
        <dbReference type="ARBA" id="ARBA00022651"/>
    </source>
</evidence>
<dbReference type="PANTHER" id="PTHR33938">
    <property type="entry name" value="FERULOYL ESTERASE B-RELATED"/>
    <property type="match status" value="1"/>
</dbReference>
<evidence type="ECO:0000256" key="5">
    <source>
        <dbReference type="ARBA" id="ARBA00022729"/>
    </source>
</evidence>
<comment type="similarity">
    <text evidence="1 10">Belongs to the tannase family.</text>
</comment>
<sequence length="507" mass="53905">MKFYGALVVLLSSVAYVSAQGASDCAALQSTLHLQSTTITSATHVTGGTVVSTPGSCQSSASVTASICRIQFVIQTTPTSRVHAEAWLPDQWFGRFLGLGNGGVGGCIDYSNLDYGASMHFAAVGSDNGHDGNNGQVFLNQPEVINDFAFRAIHVEAVIGKQIVQAYYKRAHQKSYYLGCSTGGRQGTQAALKFPDDFDGIVAGSPATDWNHLMAWSVELGRIVGAPKASTSPNFIPVALWNVIHDAVMRQCDGLDGVMDGIITEPDDCNFDAMSLLCSGQNTTNCLSAAQVAALKKVYSPLIGENGQLLYPRYDPGTTVAETQVLLGGNIFGIPANWYPFAIFNNTNFDFNTFDLKSIAFADTINPGGIATFNGDLSAFKSRGGKFISYHGRQDPLIASGNSKRVYELISSTMGIPNLDAFYRLFLIPGMGHCSGGPGATSFGQSGIISNAVNATENNVLLAMVDWVENGIAPDTIIGTGSSGTHRAHCRYRQKSVFNGTTFVCQA</sequence>
<evidence type="ECO:0000313" key="11">
    <source>
        <dbReference type="EMBL" id="GLB36722.1"/>
    </source>
</evidence>
<feature type="signal peptide" evidence="10">
    <location>
        <begin position="1"/>
        <end position="19"/>
    </location>
</feature>
<keyword evidence="7" id="KW-0106">Calcium</keyword>
<keyword evidence="2" id="KW-0719">Serine esterase</keyword>
<reference evidence="11" key="1">
    <citation type="submission" date="2022-07" db="EMBL/GenBank/DDBJ databases">
        <title>The genome of Lyophyllum shimeji provides insight into the initial evolution of ectomycorrhizal fungal genome.</title>
        <authorList>
            <person name="Kobayashi Y."/>
            <person name="Shibata T."/>
            <person name="Hirakawa H."/>
            <person name="Shigenobu S."/>
            <person name="Nishiyama T."/>
            <person name="Yamada A."/>
            <person name="Hasebe M."/>
            <person name="Kawaguchi M."/>
        </authorList>
    </citation>
    <scope>NUCLEOTIDE SEQUENCE</scope>
    <source>
        <strain evidence="11">AT787</strain>
    </source>
</reference>
<keyword evidence="5 10" id="KW-0732">Signal</keyword>
<proteinExistence type="inferred from homology"/>
<dbReference type="OrthoDB" id="3039123at2759"/>
<evidence type="ECO:0000256" key="10">
    <source>
        <dbReference type="RuleBase" id="RU361238"/>
    </source>
</evidence>
<evidence type="ECO:0000256" key="1">
    <source>
        <dbReference type="ARBA" id="ARBA00006249"/>
    </source>
</evidence>
<dbReference type="Proteomes" id="UP001063166">
    <property type="component" value="Unassembled WGS sequence"/>
</dbReference>
<evidence type="ECO:0000256" key="4">
    <source>
        <dbReference type="ARBA" id="ARBA00022723"/>
    </source>
</evidence>
<evidence type="ECO:0000256" key="9">
    <source>
        <dbReference type="ARBA" id="ARBA00034075"/>
    </source>
</evidence>
<dbReference type="SUPFAM" id="SSF53474">
    <property type="entry name" value="alpha/beta-Hydrolases"/>
    <property type="match status" value="2"/>
</dbReference>
<evidence type="ECO:0000256" key="2">
    <source>
        <dbReference type="ARBA" id="ARBA00022487"/>
    </source>
</evidence>
<dbReference type="GO" id="GO:0045493">
    <property type="term" value="P:xylan catabolic process"/>
    <property type="evidence" value="ECO:0007669"/>
    <property type="project" value="UniProtKB-KW"/>
</dbReference>
<dbReference type="EMBL" id="BRPK01000003">
    <property type="protein sequence ID" value="GLB36722.1"/>
    <property type="molecule type" value="Genomic_DNA"/>
</dbReference>
<dbReference type="EC" id="3.1.1.-" evidence="10"/>
<feature type="chain" id="PRO_5040534370" description="Carboxylic ester hydrolase" evidence="10">
    <location>
        <begin position="20"/>
        <end position="507"/>
    </location>
</feature>
<name>A0A9P3PK00_LYOSH</name>
<keyword evidence="12" id="KW-1185">Reference proteome</keyword>